<dbReference type="AlphaFoldDB" id="C6XXX2"/>
<accession>C6XXX2</accession>
<dbReference type="SUPFAM" id="SSF55816">
    <property type="entry name" value="5'-nucleotidase (syn. UDP-sugar hydrolase), C-terminal domain"/>
    <property type="match status" value="1"/>
</dbReference>
<gene>
    <name evidence="2" type="ordered locus">Phep_2186</name>
</gene>
<protein>
    <submittedName>
        <fullName evidence="2">5'-Nucleotidase domain protein</fullName>
    </submittedName>
</protein>
<feature type="domain" description="5'-Nucleotidase C-terminal" evidence="1">
    <location>
        <begin position="81"/>
        <end position="215"/>
    </location>
</feature>
<evidence type="ECO:0000259" key="1">
    <source>
        <dbReference type="Pfam" id="PF02872"/>
    </source>
</evidence>
<dbReference type="Gene3D" id="3.90.780.10">
    <property type="entry name" value="5'-Nucleotidase, C-terminal domain"/>
    <property type="match status" value="1"/>
</dbReference>
<dbReference type="HOGENOM" id="CLU_094493_0_0_10"/>
<dbReference type="PANTHER" id="PTHR11575:SF24">
    <property type="entry name" value="5'-NUCLEOTIDASE"/>
    <property type="match status" value="1"/>
</dbReference>
<evidence type="ECO:0000313" key="2">
    <source>
        <dbReference type="EMBL" id="ACU04390.1"/>
    </source>
</evidence>
<dbReference type="STRING" id="485917.Phep_2186"/>
<dbReference type="KEGG" id="phe:Phep_2186"/>
<reference evidence="2 3" key="1">
    <citation type="journal article" date="2009" name="Stand. Genomic Sci.">
        <title>Complete genome sequence of Pedobacter heparinus type strain (HIM 762-3).</title>
        <authorList>
            <person name="Han C."/>
            <person name="Spring S."/>
            <person name="Lapidus A."/>
            <person name="Del Rio T.G."/>
            <person name="Tice H."/>
            <person name="Copeland A."/>
            <person name="Cheng J.F."/>
            <person name="Lucas S."/>
            <person name="Chen F."/>
            <person name="Nolan M."/>
            <person name="Bruce D."/>
            <person name="Goodwin L."/>
            <person name="Pitluck S."/>
            <person name="Ivanova N."/>
            <person name="Mavromatis K."/>
            <person name="Mikhailova N."/>
            <person name="Pati A."/>
            <person name="Chen A."/>
            <person name="Palaniappan K."/>
            <person name="Land M."/>
            <person name="Hauser L."/>
            <person name="Chang Y.J."/>
            <person name="Jeffries C.C."/>
            <person name="Saunders E."/>
            <person name="Chertkov O."/>
            <person name="Brettin T."/>
            <person name="Goker M."/>
            <person name="Rohde M."/>
            <person name="Bristow J."/>
            <person name="Eisen J.A."/>
            <person name="Markowitz V."/>
            <person name="Hugenholtz P."/>
            <person name="Kyrpides N.C."/>
            <person name="Klenk H.P."/>
            <person name="Detter J.C."/>
        </authorList>
    </citation>
    <scope>NUCLEOTIDE SEQUENCE [LARGE SCALE GENOMIC DNA]</scope>
    <source>
        <strain evidence="3">ATCC 13125 / DSM 2366 / CIP 104194 / JCM 7457 / NBRC 12017 / NCIMB 9290 / NRRL B-14731 / HIM 762-3</strain>
    </source>
</reference>
<dbReference type="InterPro" id="IPR006179">
    <property type="entry name" value="5_nucleotidase/apyrase"/>
</dbReference>
<dbReference type="RefSeq" id="WP_015808003.1">
    <property type="nucleotide sequence ID" value="NC_013061.1"/>
</dbReference>
<sequence length="260" mass="28736">MKILPKTCKHYTWHFTAHFVLLLGLSLASCSSGYKLVKANRADYAIDKAVLPDSSVIKTYQPYKQQLDDEMNQVLGYSEMAMTKNNDQPETVLGNFFSDAVMQQALKYDPSIDFSMPSTKGGIRVDLPKGAIKLSNMFELMPFENELVAFTLKGTDVQQLINFIAATNGQPVAGIRLKIADKKPVEVFIQGKAFDPEKTYRVLTSDYIAGGGDNALGFKNPLEKKVLGLKVRDALINYVKEQGAAGKTINAKLDGRITKD</sequence>
<dbReference type="Proteomes" id="UP000000852">
    <property type="component" value="Chromosome"/>
</dbReference>
<dbReference type="OrthoDB" id="4762412at2"/>
<keyword evidence="3" id="KW-1185">Reference proteome</keyword>
<evidence type="ECO:0000313" key="3">
    <source>
        <dbReference type="Proteomes" id="UP000000852"/>
    </source>
</evidence>
<dbReference type="PROSITE" id="PS51257">
    <property type="entry name" value="PROKAR_LIPOPROTEIN"/>
    <property type="match status" value="1"/>
</dbReference>
<dbReference type="eggNOG" id="COG0737">
    <property type="taxonomic scope" value="Bacteria"/>
</dbReference>
<dbReference type="GO" id="GO:0009166">
    <property type="term" value="P:nucleotide catabolic process"/>
    <property type="evidence" value="ECO:0007669"/>
    <property type="project" value="InterPro"/>
</dbReference>
<dbReference type="PANTHER" id="PTHR11575">
    <property type="entry name" value="5'-NUCLEOTIDASE-RELATED"/>
    <property type="match status" value="1"/>
</dbReference>
<dbReference type="InterPro" id="IPR036907">
    <property type="entry name" value="5'-Nucleotdase_C_sf"/>
</dbReference>
<dbReference type="PRINTS" id="PR01607">
    <property type="entry name" value="APYRASEFAMLY"/>
</dbReference>
<dbReference type="GO" id="GO:0008768">
    <property type="term" value="F:UDP-sugar diphosphatase activity"/>
    <property type="evidence" value="ECO:0007669"/>
    <property type="project" value="TreeGrafter"/>
</dbReference>
<name>C6XXX2_PEDHD</name>
<proteinExistence type="predicted"/>
<dbReference type="Pfam" id="PF02872">
    <property type="entry name" value="5_nucleotid_C"/>
    <property type="match status" value="1"/>
</dbReference>
<dbReference type="EMBL" id="CP001681">
    <property type="protein sequence ID" value="ACU04390.1"/>
    <property type="molecule type" value="Genomic_DNA"/>
</dbReference>
<dbReference type="InterPro" id="IPR008334">
    <property type="entry name" value="5'-Nucleotdase_C"/>
</dbReference>
<dbReference type="GO" id="GO:0030288">
    <property type="term" value="C:outer membrane-bounded periplasmic space"/>
    <property type="evidence" value="ECO:0007669"/>
    <property type="project" value="TreeGrafter"/>
</dbReference>
<dbReference type="GO" id="GO:0008253">
    <property type="term" value="F:5'-nucleotidase activity"/>
    <property type="evidence" value="ECO:0007669"/>
    <property type="project" value="TreeGrafter"/>
</dbReference>
<organism evidence="2 3">
    <name type="scientific">Pedobacter heparinus (strain ATCC 13125 / DSM 2366 / CIP 104194 / JCM 7457 / NBRC 12017 / NCIMB 9290 / NRRL B-14731 / HIM 762-3)</name>
    <dbReference type="NCBI Taxonomy" id="485917"/>
    <lineage>
        <taxon>Bacteria</taxon>
        <taxon>Pseudomonadati</taxon>
        <taxon>Bacteroidota</taxon>
        <taxon>Sphingobacteriia</taxon>
        <taxon>Sphingobacteriales</taxon>
        <taxon>Sphingobacteriaceae</taxon>
        <taxon>Pedobacter</taxon>
    </lineage>
</organism>